<keyword evidence="1" id="KW-0812">Transmembrane</keyword>
<dbReference type="EMBL" id="JRMB01000001">
    <property type="protein sequence ID" value="KGF64576.1"/>
    <property type="molecule type" value="Genomic_DNA"/>
</dbReference>
<organism evidence="2 3">
    <name type="scientific">Pseudomonas lutea</name>
    <dbReference type="NCBI Taxonomy" id="243924"/>
    <lineage>
        <taxon>Bacteria</taxon>
        <taxon>Pseudomonadati</taxon>
        <taxon>Pseudomonadota</taxon>
        <taxon>Gammaproteobacteria</taxon>
        <taxon>Pseudomonadales</taxon>
        <taxon>Pseudomonadaceae</taxon>
        <taxon>Pseudomonas</taxon>
    </lineage>
</organism>
<feature type="transmembrane region" description="Helical" evidence="1">
    <location>
        <begin position="12"/>
        <end position="30"/>
    </location>
</feature>
<keyword evidence="1" id="KW-1133">Transmembrane helix</keyword>
<dbReference type="AlphaFoldDB" id="A0A9X0JJ65"/>
<evidence type="ECO:0000256" key="1">
    <source>
        <dbReference type="SAM" id="Phobius"/>
    </source>
</evidence>
<sequence>MQNQKAINSGRIYKYLFWMLGSAVLIYYLLVHVLSGMADADDLVLKQKLNGGAWMYITHYGAPATDLDTLRFYLTDPIMGSDEEILQALNDRNSFLITDSALEDVVVSDTLNGVGITVKGVVYRYFSKQYTKADGLTSYRVSLDQKDERE</sequence>
<reference evidence="2 3" key="1">
    <citation type="submission" date="2014-09" db="EMBL/GenBank/DDBJ databases">
        <title>Genome sequence of Pseudomonas lutea strain DSM 17257T.</title>
        <authorList>
            <person name="Kwak Y."/>
            <person name="Shin J.-H."/>
        </authorList>
    </citation>
    <scope>NUCLEOTIDE SEQUENCE [LARGE SCALE GENOMIC DNA]</scope>
    <source>
        <strain evidence="2 3">DSM 17257</strain>
    </source>
</reference>
<comment type="caution">
    <text evidence="2">The sequence shown here is derived from an EMBL/GenBank/DDBJ whole genome shotgun (WGS) entry which is preliminary data.</text>
</comment>
<dbReference type="OrthoDB" id="7015370at2"/>
<proteinExistence type="predicted"/>
<dbReference type="RefSeq" id="WP_037009114.1">
    <property type="nucleotide sequence ID" value="NZ_JRMB01000001.1"/>
</dbReference>
<evidence type="ECO:0000313" key="2">
    <source>
        <dbReference type="EMBL" id="KGF64576.1"/>
    </source>
</evidence>
<gene>
    <name evidence="2" type="ORF">LT42_00900</name>
</gene>
<protein>
    <submittedName>
        <fullName evidence="2">Prophage PssSM-03</fullName>
    </submittedName>
</protein>
<accession>A0A9X0JJ65</accession>
<name>A0A9X0JJ65_9PSED</name>
<dbReference type="Proteomes" id="UP000029719">
    <property type="component" value="Unassembled WGS sequence"/>
</dbReference>
<evidence type="ECO:0000313" key="3">
    <source>
        <dbReference type="Proteomes" id="UP000029719"/>
    </source>
</evidence>
<keyword evidence="1" id="KW-0472">Membrane</keyword>